<evidence type="ECO:0000259" key="1">
    <source>
        <dbReference type="Pfam" id="PF21130"/>
    </source>
</evidence>
<dbReference type="GO" id="GO:0016226">
    <property type="term" value="P:iron-sulfur cluster assembly"/>
    <property type="evidence" value="ECO:0007669"/>
    <property type="project" value="TreeGrafter"/>
</dbReference>
<dbReference type="Proteomes" id="UP000305675">
    <property type="component" value="Unassembled WGS sequence"/>
</dbReference>
<dbReference type="SUPFAM" id="SSF103025">
    <property type="entry name" value="Folate-binding domain"/>
    <property type="match status" value="1"/>
</dbReference>
<dbReference type="SUPFAM" id="SSF101790">
    <property type="entry name" value="Aminomethyltransferase beta-barrel domain"/>
    <property type="match status" value="1"/>
</dbReference>
<dbReference type="Pfam" id="PF21130">
    <property type="entry name" value="YgfZ_barrel"/>
    <property type="match status" value="1"/>
</dbReference>
<accession>A0A4U1BH63</accession>
<dbReference type="Gene3D" id="2.40.30.160">
    <property type="match status" value="1"/>
</dbReference>
<evidence type="ECO:0000313" key="2">
    <source>
        <dbReference type="EMBL" id="TKB50710.1"/>
    </source>
</evidence>
<dbReference type="Gene3D" id="3.30.70.1400">
    <property type="entry name" value="Aminomethyltransferase beta-barrel domains"/>
    <property type="match status" value="1"/>
</dbReference>
<dbReference type="InterPro" id="IPR029043">
    <property type="entry name" value="GcvT/YgfZ_C"/>
</dbReference>
<dbReference type="InterPro" id="IPR048451">
    <property type="entry name" value="YgfZ_barrel"/>
</dbReference>
<feature type="domain" description="tRNA-modifying protein YgfZ-like beta-barrel" evidence="1">
    <location>
        <begin position="210"/>
        <end position="273"/>
    </location>
</feature>
<dbReference type="EMBL" id="SWCJ01000021">
    <property type="protein sequence ID" value="TKB50710.1"/>
    <property type="molecule type" value="Genomic_DNA"/>
</dbReference>
<name>A0A4U1BH63_9GAMM</name>
<sequence length="288" mass="31554">MAQLIPLSHLGIIRLTGPDTDLFLQGQLTCNMNTLTAERWSWGGHCDPKGKLLASFRICRHGDDVLLIMPKDLIAVDLPQMAKYAVFNKVELTDESNNIAVHGLLGETDALPALESGAQQVIDASLLLKDDGATLIIGELPQSLASLEEASIESWKQHEIAQQWPMIDAANSGQLVPQMLNLDAVGGVQYDKGCYIGQETVARMHFRGGNKRATYTLMAESASTLDGELEMAVGENWRKSGTVLNKVMHQDQLWLTAVLPKDLDADAQFRFGDAILSIQARPYPLFGE</sequence>
<proteinExistence type="predicted"/>
<evidence type="ECO:0000313" key="3">
    <source>
        <dbReference type="Proteomes" id="UP000305675"/>
    </source>
</evidence>
<protein>
    <submittedName>
        <fullName evidence="2">Folate-binding protein YgfZ</fullName>
    </submittedName>
</protein>
<keyword evidence="3" id="KW-1185">Reference proteome</keyword>
<dbReference type="PANTHER" id="PTHR22602:SF0">
    <property type="entry name" value="TRANSFERASE CAF17, MITOCHONDRIAL-RELATED"/>
    <property type="match status" value="1"/>
</dbReference>
<dbReference type="InterPro" id="IPR017703">
    <property type="entry name" value="YgfZ/GCV_T_CS"/>
</dbReference>
<comment type="caution">
    <text evidence="2">The sequence shown here is derived from an EMBL/GenBank/DDBJ whole genome shotgun (WGS) entry which is preliminary data.</text>
</comment>
<dbReference type="InterPro" id="IPR045179">
    <property type="entry name" value="YgfZ/GcvT"/>
</dbReference>
<dbReference type="PANTHER" id="PTHR22602">
    <property type="entry name" value="TRANSFERASE CAF17, MITOCHONDRIAL-RELATED"/>
    <property type="match status" value="1"/>
</dbReference>
<gene>
    <name evidence="2" type="ORF">FCL42_18850</name>
</gene>
<dbReference type="AlphaFoldDB" id="A0A4U1BH63"/>
<reference evidence="2 3" key="1">
    <citation type="submission" date="2019-04" db="EMBL/GenBank/DDBJ databases">
        <authorList>
            <person name="Hwang J.C."/>
        </authorList>
    </citation>
    <scope>NUCLEOTIDE SEQUENCE [LARGE SCALE GENOMIC DNA]</scope>
    <source>
        <strain evidence="2 3">IMCC35002</strain>
    </source>
</reference>
<organism evidence="2 3">
    <name type="scientific">Ferrimonas aestuarii</name>
    <dbReference type="NCBI Taxonomy" id="2569539"/>
    <lineage>
        <taxon>Bacteria</taxon>
        <taxon>Pseudomonadati</taxon>
        <taxon>Pseudomonadota</taxon>
        <taxon>Gammaproteobacteria</taxon>
        <taxon>Alteromonadales</taxon>
        <taxon>Ferrimonadaceae</taxon>
        <taxon>Ferrimonas</taxon>
    </lineage>
</organism>
<dbReference type="RefSeq" id="WP_136864985.1">
    <property type="nucleotide sequence ID" value="NZ_SWCJ01000021.1"/>
</dbReference>
<dbReference type="NCBIfam" id="TIGR03317">
    <property type="entry name" value="ygfZ_signature"/>
    <property type="match status" value="1"/>
</dbReference>
<dbReference type="OrthoDB" id="9796287at2"/>
<dbReference type="Gene3D" id="3.30.70.1630">
    <property type="match status" value="1"/>
</dbReference>